<evidence type="ECO:0000313" key="3">
    <source>
        <dbReference type="Proteomes" id="UP001233999"/>
    </source>
</evidence>
<proteinExistence type="predicted"/>
<sequence>MCNHNLLIDFNSPLQGRLEKSLKPLVPSPELRNTRSHVNNIIPEVDSEVDNNPFDFVDRQTNVNIRNLNDPFELAYYYPENNNDANTDPTEENKEDVEPEDDKNASCCVLDISTSTNVNPNEAIGDGLTNSFIENITDPCVDICVSFSDISPIKKLPSRTENTFDRHLEDNNANINVKLENNASEMLDTSEEALKAIVANRVNVCIQNALNRSKLCYNNLELNQDVDVPIRQNTSFRHTSFSQNDCTRKINISATDYTNNTQTFRQIHRVSSQPILKSNWCTPQKNASSFEESCGELNNAVYSPVYSGLRGRLSASSCEIMRVTSPSFKSKTDLLECVGNSDMRNRSCIGALWSSDKKTRNLLTKFEEKSELLPVRNSGNVNNELTAEERFRNIRSNYSKFLDKE</sequence>
<feature type="compositionally biased region" description="Acidic residues" evidence="1">
    <location>
        <begin position="89"/>
        <end position="101"/>
    </location>
</feature>
<reference evidence="2" key="1">
    <citation type="journal article" date="2023" name="IScience">
        <title>Live-bearing cockroach genome reveals convergent evolutionary mechanisms linked to viviparity in insects and beyond.</title>
        <authorList>
            <person name="Fouks B."/>
            <person name="Harrison M.C."/>
            <person name="Mikhailova A.A."/>
            <person name="Marchal E."/>
            <person name="English S."/>
            <person name="Carruthers M."/>
            <person name="Jennings E.C."/>
            <person name="Chiamaka E.L."/>
            <person name="Frigard R.A."/>
            <person name="Pippel M."/>
            <person name="Attardo G.M."/>
            <person name="Benoit J.B."/>
            <person name="Bornberg-Bauer E."/>
            <person name="Tobe S.S."/>
        </authorList>
    </citation>
    <scope>NUCLEOTIDE SEQUENCE</scope>
    <source>
        <strain evidence="2">Stay&amp;Tobe</strain>
    </source>
</reference>
<dbReference type="Proteomes" id="UP001233999">
    <property type="component" value="Unassembled WGS sequence"/>
</dbReference>
<protein>
    <submittedName>
        <fullName evidence="2">Uncharacterized protein</fullName>
    </submittedName>
</protein>
<keyword evidence="3" id="KW-1185">Reference proteome</keyword>
<evidence type="ECO:0000256" key="1">
    <source>
        <dbReference type="SAM" id="MobiDB-lite"/>
    </source>
</evidence>
<name>A0AAD8AKH4_DIPPU</name>
<organism evidence="2 3">
    <name type="scientific">Diploptera punctata</name>
    <name type="common">Pacific beetle cockroach</name>
    <dbReference type="NCBI Taxonomy" id="6984"/>
    <lineage>
        <taxon>Eukaryota</taxon>
        <taxon>Metazoa</taxon>
        <taxon>Ecdysozoa</taxon>
        <taxon>Arthropoda</taxon>
        <taxon>Hexapoda</taxon>
        <taxon>Insecta</taxon>
        <taxon>Pterygota</taxon>
        <taxon>Neoptera</taxon>
        <taxon>Polyneoptera</taxon>
        <taxon>Dictyoptera</taxon>
        <taxon>Blattodea</taxon>
        <taxon>Blaberoidea</taxon>
        <taxon>Blaberidae</taxon>
        <taxon>Diplopterinae</taxon>
        <taxon>Diploptera</taxon>
    </lineage>
</organism>
<gene>
    <name evidence="2" type="ORF">L9F63_009318</name>
</gene>
<reference evidence="2" key="2">
    <citation type="submission" date="2023-05" db="EMBL/GenBank/DDBJ databases">
        <authorList>
            <person name="Fouks B."/>
        </authorList>
    </citation>
    <scope>NUCLEOTIDE SEQUENCE</scope>
    <source>
        <strain evidence="2">Stay&amp;Tobe</strain>
        <tissue evidence="2">Testes</tissue>
    </source>
</reference>
<accession>A0AAD8AKH4</accession>
<feature type="region of interest" description="Disordered" evidence="1">
    <location>
        <begin position="78"/>
        <end position="103"/>
    </location>
</feature>
<comment type="caution">
    <text evidence="2">The sequence shown here is derived from an EMBL/GenBank/DDBJ whole genome shotgun (WGS) entry which is preliminary data.</text>
</comment>
<feature type="non-terminal residue" evidence="2">
    <location>
        <position position="405"/>
    </location>
</feature>
<dbReference type="AlphaFoldDB" id="A0AAD8AKH4"/>
<evidence type="ECO:0000313" key="2">
    <source>
        <dbReference type="EMBL" id="KAJ9600390.1"/>
    </source>
</evidence>
<dbReference type="EMBL" id="JASPKZ010000424">
    <property type="protein sequence ID" value="KAJ9600390.1"/>
    <property type="molecule type" value="Genomic_DNA"/>
</dbReference>